<dbReference type="GO" id="GO:0009311">
    <property type="term" value="P:oligosaccharide metabolic process"/>
    <property type="evidence" value="ECO:0007669"/>
    <property type="project" value="InterPro"/>
</dbReference>
<dbReference type="InterPro" id="IPR008928">
    <property type="entry name" value="6-hairpin_glycosidase_sf"/>
</dbReference>
<dbReference type="OrthoDB" id="14419at2759"/>
<feature type="domain" description="Mannosylglycerate hydrolase MGH1-like glycoside hydrolase" evidence="1">
    <location>
        <begin position="438"/>
        <end position="545"/>
    </location>
</feature>
<name>A0A813WPD2_ADIRI</name>
<dbReference type="GO" id="GO:0004573">
    <property type="term" value="F:Glc3Man9GlcNAc2 oligosaccharide glucosidase activity"/>
    <property type="evidence" value="ECO:0007669"/>
    <property type="project" value="InterPro"/>
</dbReference>
<sequence length="907" mass="106753">MPTSFDTEHERLREDEARKVNWKRWGPYLSERQWGTVREDYSDTGSCWDYFSHDQSRSRAYRWGEDGLLGFTDRECRLCFALSLWNEKDPILKERLFGLTGPEGNHGEDVKELYYYLDSTPTHSYFKSLYKYPQNEYPYQKLIEENRRRSKDDREYELLDTKLFDNSEYFDIFAEYAKNAPDDIVIRIQIHNRSNKDAPLHLVPTLFFRNTWSWGCKHEGCTMRPKIEQKDGEAFLRTKHDTLEPFLFDINPDEDGQLPEVLFTENETNFKRLYQLENRTPYVKDAFHEYVINNRKDLINPKHRGTKVGLYYRLKVKANSSATIRLRLYRLFDDTKVPMKLDFKEIDQIFEQRTQEANEFYSTIMHPQLNADEKNTVRQAYAGLLHSKQFYHYIVEDWIAGDADVMSSSETRKQNVRNKDWPHLYCRDILSMPDKWEYPWFASWDLAFHVIPFAHIDPHFSKTQIRLLLREWYMHPNGQIPAYEFNFSDVNPPVSAWAAWRVYKMSTDKKEERDRSFLESVFLKLLMNFTWWVNRKDPNNQNLFAGGFLGLDNIGVFDRSAELPEGGTMHQSDGTAWMCFYCLTMFGIACELAGGVNGEPVIEAYEDMASKFFEHFVQIVDAMNLHGGTGLWDDDDGFYYDQVKCGVTDKVIPLKTRSLVGVLPLIAVSVLEVEKMNSLPGFQRRFNWFLKYQPNLRQHIIQRKSTRNGSSDAFLLAIPSEERLRRMLGYILDEDEFLSEYGLRSLSKYHEKHPYVFEPGSKHELCVSYSPAESKTSMFGGNSNWRGPIWLCINYLVIEALERYHRSYGDDWKVECPTRSGNWMNLREVSQELAKRLVKIFLLNEDGKRPLNGDESIYSTDAHFRDLVLFYEYFHGDTGRGLGASHQTGWTALIIQHIQDIAELRKD</sequence>
<evidence type="ECO:0000259" key="1">
    <source>
        <dbReference type="Pfam" id="PF22422"/>
    </source>
</evidence>
<dbReference type="InterPro" id="IPR012341">
    <property type="entry name" value="6hp_glycosidase-like_sf"/>
</dbReference>
<dbReference type="PANTHER" id="PTHR10412:SF10">
    <property type="entry name" value="GLYCOSYL HYDROLASE FAMILY 63 C-TERMINAL DOMAIN-CONTAINING PROTEIN"/>
    <property type="match status" value="1"/>
</dbReference>
<evidence type="ECO:0000313" key="3">
    <source>
        <dbReference type="Proteomes" id="UP000663852"/>
    </source>
</evidence>
<evidence type="ECO:0000313" key="2">
    <source>
        <dbReference type="EMBL" id="CAF0853608.1"/>
    </source>
</evidence>
<dbReference type="InterPro" id="IPR004888">
    <property type="entry name" value="Glycoside_hydrolase_63"/>
</dbReference>
<dbReference type="Gene3D" id="1.50.10.10">
    <property type="match status" value="1"/>
</dbReference>
<feature type="domain" description="Mannosylglycerate hydrolase MGH1-like glycoside hydrolase" evidence="1">
    <location>
        <begin position="714"/>
        <end position="888"/>
    </location>
</feature>
<dbReference type="EMBL" id="CAJNOJ010000022">
    <property type="protein sequence ID" value="CAF0853608.1"/>
    <property type="molecule type" value="Genomic_DNA"/>
</dbReference>
<gene>
    <name evidence="2" type="ORF">EDS130_LOCUS7442</name>
</gene>
<comment type="caution">
    <text evidence="2">The sequence shown here is derived from an EMBL/GenBank/DDBJ whole genome shotgun (WGS) entry which is preliminary data.</text>
</comment>
<reference evidence="2" key="1">
    <citation type="submission" date="2021-02" db="EMBL/GenBank/DDBJ databases">
        <authorList>
            <person name="Nowell W R."/>
        </authorList>
    </citation>
    <scope>NUCLEOTIDE SEQUENCE</scope>
</reference>
<dbReference type="Proteomes" id="UP000663852">
    <property type="component" value="Unassembled WGS sequence"/>
</dbReference>
<dbReference type="PANTHER" id="PTHR10412">
    <property type="entry name" value="MANNOSYL-OLIGOSACCHARIDE GLUCOSIDASE"/>
    <property type="match status" value="1"/>
</dbReference>
<dbReference type="Pfam" id="PF22422">
    <property type="entry name" value="MGH1-like_GH"/>
    <property type="match status" value="2"/>
</dbReference>
<dbReference type="SUPFAM" id="SSF48208">
    <property type="entry name" value="Six-hairpin glycosidases"/>
    <property type="match status" value="1"/>
</dbReference>
<accession>A0A813WPD2</accession>
<dbReference type="AlphaFoldDB" id="A0A813WPD2"/>
<dbReference type="InterPro" id="IPR054491">
    <property type="entry name" value="MGH1-like_GH"/>
</dbReference>
<organism evidence="2 3">
    <name type="scientific">Adineta ricciae</name>
    <name type="common">Rotifer</name>
    <dbReference type="NCBI Taxonomy" id="249248"/>
    <lineage>
        <taxon>Eukaryota</taxon>
        <taxon>Metazoa</taxon>
        <taxon>Spiralia</taxon>
        <taxon>Gnathifera</taxon>
        <taxon>Rotifera</taxon>
        <taxon>Eurotatoria</taxon>
        <taxon>Bdelloidea</taxon>
        <taxon>Adinetida</taxon>
        <taxon>Adinetidae</taxon>
        <taxon>Adineta</taxon>
    </lineage>
</organism>
<proteinExistence type="predicted"/>
<protein>
    <recommendedName>
        <fullName evidence="1">Mannosylglycerate hydrolase MGH1-like glycoside hydrolase domain-containing protein</fullName>
    </recommendedName>
</protein>